<dbReference type="PANTHER" id="PTHR13723">
    <property type="entry name" value="ADAMTS A DISINTEGRIN AND METALLOPROTEASE WITH THROMBOSPONDIN MOTIFS PROTEASE"/>
    <property type="match status" value="1"/>
</dbReference>
<dbReference type="AlphaFoldDB" id="A0A8B9N6D6"/>
<evidence type="ECO:0000313" key="2">
    <source>
        <dbReference type="Proteomes" id="UP000694541"/>
    </source>
</evidence>
<dbReference type="Proteomes" id="UP000694541">
    <property type="component" value="Unplaced"/>
</dbReference>
<dbReference type="GO" id="GO:0031012">
    <property type="term" value="C:extracellular matrix"/>
    <property type="evidence" value="ECO:0007669"/>
    <property type="project" value="TreeGrafter"/>
</dbReference>
<name>A0A8B9N6D6_9AVES</name>
<dbReference type="GO" id="GO:0030198">
    <property type="term" value="P:extracellular matrix organization"/>
    <property type="evidence" value="ECO:0007669"/>
    <property type="project" value="TreeGrafter"/>
</dbReference>
<dbReference type="GO" id="GO:0004222">
    <property type="term" value="F:metalloendopeptidase activity"/>
    <property type="evidence" value="ECO:0007669"/>
    <property type="project" value="TreeGrafter"/>
</dbReference>
<dbReference type="InterPro" id="IPR050439">
    <property type="entry name" value="ADAMTS_ADAMTS-like"/>
</dbReference>
<sequence length="162" mass="18201">SSRELLQERLGEGCGLWSPHISKACSVEWGRCLVCSQYCLGERKRFRICNVRPCPPDKPSFRQVQCSQFNPMLYKGKLYRWTPVPNNINPCELHCRPEDEYFAEKLRDAVIDGTPCYEMNASRDMCINGICKVGPMPGPLGEGAQGPRAWGNAGGCCDPSRR</sequence>
<dbReference type="PANTHER" id="PTHR13723:SF142">
    <property type="entry name" value="A DISINTEGRIN AND METALLOPROTEINASE WITH THROMBOSPONDIN MOTIFS 7"/>
    <property type="match status" value="1"/>
</dbReference>
<proteinExistence type="predicted"/>
<reference evidence="1" key="2">
    <citation type="submission" date="2025-09" db="UniProtKB">
        <authorList>
            <consortium name="Ensembl"/>
        </authorList>
    </citation>
    <scope>IDENTIFICATION</scope>
</reference>
<protein>
    <submittedName>
        <fullName evidence="1">Uncharacterized protein</fullName>
    </submittedName>
</protein>
<keyword evidence="2" id="KW-1185">Reference proteome</keyword>
<evidence type="ECO:0000313" key="1">
    <source>
        <dbReference type="Ensembl" id="ENSANIP00000018214.1"/>
    </source>
</evidence>
<accession>A0A8B9N6D6</accession>
<dbReference type="GO" id="GO:0006508">
    <property type="term" value="P:proteolysis"/>
    <property type="evidence" value="ECO:0007669"/>
    <property type="project" value="TreeGrafter"/>
</dbReference>
<organism evidence="1 2">
    <name type="scientific">Accipiter nisus</name>
    <name type="common">Eurasian sparrowhawk</name>
    <dbReference type="NCBI Taxonomy" id="211598"/>
    <lineage>
        <taxon>Eukaryota</taxon>
        <taxon>Metazoa</taxon>
        <taxon>Chordata</taxon>
        <taxon>Craniata</taxon>
        <taxon>Vertebrata</taxon>
        <taxon>Euteleostomi</taxon>
        <taxon>Archelosauria</taxon>
        <taxon>Archosauria</taxon>
        <taxon>Dinosauria</taxon>
        <taxon>Saurischia</taxon>
        <taxon>Theropoda</taxon>
        <taxon>Coelurosauria</taxon>
        <taxon>Aves</taxon>
        <taxon>Neognathae</taxon>
        <taxon>Neoaves</taxon>
        <taxon>Telluraves</taxon>
        <taxon>Accipitrimorphae</taxon>
        <taxon>Accipitriformes</taxon>
        <taxon>Accipitridae</taxon>
        <taxon>Accipitrinae</taxon>
        <taxon>Accipiter</taxon>
    </lineage>
</organism>
<reference evidence="1" key="1">
    <citation type="submission" date="2025-08" db="UniProtKB">
        <authorList>
            <consortium name="Ensembl"/>
        </authorList>
    </citation>
    <scope>IDENTIFICATION</scope>
</reference>
<dbReference type="Ensembl" id="ENSANIT00000018830.1">
    <property type="protein sequence ID" value="ENSANIP00000018214.1"/>
    <property type="gene ID" value="ENSANIG00000012378.1"/>
</dbReference>